<keyword evidence="9" id="KW-0802">TPR repeat</keyword>
<dbReference type="InterPro" id="IPR036890">
    <property type="entry name" value="HATPase_C_sf"/>
</dbReference>
<keyword evidence="15" id="KW-1185">Reference proteome</keyword>
<feature type="repeat" description="TPR" evidence="9">
    <location>
        <begin position="234"/>
        <end position="267"/>
    </location>
</feature>
<dbReference type="InterPro" id="IPR050482">
    <property type="entry name" value="Sensor_HK_TwoCompSys"/>
</dbReference>
<dbReference type="Pfam" id="PF13181">
    <property type="entry name" value="TPR_8"/>
    <property type="match status" value="2"/>
</dbReference>
<dbReference type="Pfam" id="PF00515">
    <property type="entry name" value="TPR_1"/>
    <property type="match status" value="1"/>
</dbReference>
<keyword evidence="11" id="KW-0472">Membrane</keyword>
<dbReference type="RefSeq" id="WP_345026392.1">
    <property type="nucleotide sequence ID" value="NZ_BAABEY010000002.1"/>
</dbReference>
<comment type="catalytic activity">
    <reaction evidence="1">
        <text>ATP + protein L-histidine = ADP + protein N-phospho-L-histidine.</text>
        <dbReference type="EC" id="2.7.13.3"/>
    </reaction>
</comment>
<dbReference type="GO" id="GO:0005524">
    <property type="term" value="F:ATP binding"/>
    <property type="evidence" value="ECO:0007669"/>
    <property type="project" value="UniProtKB-KW"/>
</dbReference>
<dbReference type="EC" id="2.7.13.3" evidence="2"/>
<keyword evidence="7 14" id="KW-0067">ATP-binding</keyword>
<feature type="domain" description="Histidine kinase" evidence="13">
    <location>
        <begin position="442"/>
        <end position="628"/>
    </location>
</feature>
<gene>
    <name evidence="14" type="ORF">GCM10023091_04500</name>
</gene>
<evidence type="ECO:0000256" key="2">
    <source>
        <dbReference type="ARBA" id="ARBA00012438"/>
    </source>
</evidence>
<name>A0ABP8LQB5_9BACT</name>
<dbReference type="PROSITE" id="PS50109">
    <property type="entry name" value="HIS_KIN"/>
    <property type="match status" value="1"/>
</dbReference>
<keyword evidence="5" id="KW-0547">Nucleotide-binding</keyword>
<organism evidence="14 15">
    <name type="scientific">Ravibacter arvi</name>
    <dbReference type="NCBI Taxonomy" id="2051041"/>
    <lineage>
        <taxon>Bacteria</taxon>
        <taxon>Pseudomonadati</taxon>
        <taxon>Bacteroidota</taxon>
        <taxon>Cytophagia</taxon>
        <taxon>Cytophagales</taxon>
        <taxon>Spirosomataceae</taxon>
        <taxon>Ravibacter</taxon>
    </lineage>
</organism>
<dbReference type="Gene3D" id="1.20.5.1930">
    <property type="match status" value="1"/>
</dbReference>
<dbReference type="InterPro" id="IPR005467">
    <property type="entry name" value="His_kinase_dom"/>
</dbReference>
<sequence>MKKIPLLLLLLSLFFTARSGERSADTSRVYEFVETAKSFQARGQADSAAGYFKKAGELSEAIGFDNGRLAYAGNYAAFLYGQIRYQEALELATEALAIALRIGNKPRAAAAYSTIALQHQAMGKLRLASEYLMKALEISSEIGNPGVKDLSDRRKYYNNLASLLMDLKDVEKGLLYARKAYEIAVSLKDSVAMGRSLVNVMVAEVLLGDLENAEQHGKEFLTIGTAHNDKQMQFQAYNNLGDIYRRQKKFELALDNYRKATALLPESAPGNEVYVLTGISSVYKDMKQYHHADTYYNRAASLAEQELAKPQLKELLLSGAEIKEATGHYREALQLRKRYEILSDSLLNLETRNTIQELEVKYQTVEKEKGLAERDLKISQQHGELERKNKWILLSVSLAVILLLAYISGRLISRQKRKTEASLQERRLLEAHLKGEEAERARTARELHDGVASLLSAAKLQLHSMEKPPAGNGTLRELIDIAMQEIRNISHNLAPEIVLNEGFEYAIRAFCDRIRHPGLNLEFYVVGILPELDKNTELLLYRIIQEAVSNMIRHAEATEGIVQVVGEDSRITITIEDNGRGFDPNELKKTGTGLQNLSSRINMLKGILEITSRPGDGTSVYVEIDTEAFGESGKNRPVVTL</sequence>
<feature type="signal peptide" evidence="12">
    <location>
        <begin position="1"/>
        <end position="19"/>
    </location>
</feature>
<protein>
    <recommendedName>
        <fullName evidence="2">histidine kinase</fullName>
        <ecNumber evidence="2">2.7.13.3</ecNumber>
    </recommendedName>
</protein>
<dbReference type="InterPro" id="IPR003594">
    <property type="entry name" value="HATPase_dom"/>
</dbReference>
<dbReference type="InterPro" id="IPR011990">
    <property type="entry name" value="TPR-like_helical_dom_sf"/>
</dbReference>
<dbReference type="PROSITE" id="PS50005">
    <property type="entry name" value="TPR"/>
    <property type="match status" value="1"/>
</dbReference>
<evidence type="ECO:0000256" key="12">
    <source>
        <dbReference type="SAM" id="SignalP"/>
    </source>
</evidence>
<feature type="coiled-coil region" evidence="10">
    <location>
        <begin position="348"/>
        <end position="375"/>
    </location>
</feature>
<dbReference type="Proteomes" id="UP001501508">
    <property type="component" value="Unassembled WGS sequence"/>
</dbReference>
<keyword evidence="11" id="KW-1133">Transmembrane helix</keyword>
<dbReference type="Gene3D" id="1.25.40.10">
    <property type="entry name" value="Tetratricopeptide repeat domain"/>
    <property type="match status" value="2"/>
</dbReference>
<evidence type="ECO:0000256" key="8">
    <source>
        <dbReference type="ARBA" id="ARBA00023012"/>
    </source>
</evidence>
<dbReference type="Pfam" id="PF13424">
    <property type="entry name" value="TPR_12"/>
    <property type="match status" value="1"/>
</dbReference>
<keyword evidence="10" id="KW-0175">Coiled coil</keyword>
<dbReference type="InterPro" id="IPR011712">
    <property type="entry name" value="Sig_transdc_His_kin_sub3_dim/P"/>
</dbReference>
<dbReference type="CDD" id="cd16917">
    <property type="entry name" value="HATPase_UhpB-NarQ-NarX-like"/>
    <property type="match status" value="1"/>
</dbReference>
<feature type="transmembrane region" description="Helical" evidence="11">
    <location>
        <begin position="391"/>
        <end position="409"/>
    </location>
</feature>
<proteinExistence type="predicted"/>
<keyword evidence="12" id="KW-0732">Signal</keyword>
<keyword evidence="4" id="KW-0808">Transferase</keyword>
<dbReference type="PANTHER" id="PTHR24421">
    <property type="entry name" value="NITRATE/NITRITE SENSOR PROTEIN NARX-RELATED"/>
    <property type="match status" value="1"/>
</dbReference>
<dbReference type="SUPFAM" id="SSF48452">
    <property type="entry name" value="TPR-like"/>
    <property type="match status" value="2"/>
</dbReference>
<dbReference type="SMART" id="SM00028">
    <property type="entry name" value="TPR"/>
    <property type="match status" value="4"/>
</dbReference>
<evidence type="ECO:0000313" key="15">
    <source>
        <dbReference type="Proteomes" id="UP001501508"/>
    </source>
</evidence>
<evidence type="ECO:0000256" key="10">
    <source>
        <dbReference type="SAM" id="Coils"/>
    </source>
</evidence>
<keyword evidence="6" id="KW-0418">Kinase</keyword>
<dbReference type="PROSITE" id="PS50293">
    <property type="entry name" value="TPR_REGION"/>
    <property type="match status" value="1"/>
</dbReference>
<evidence type="ECO:0000256" key="5">
    <source>
        <dbReference type="ARBA" id="ARBA00022741"/>
    </source>
</evidence>
<dbReference type="InterPro" id="IPR019734">
    <property type="entry name" value="TPR_rpt"/>
</dbReference>
<evidence type="ECO:0000256" key="11">
    <source>
        <dbReference type="SAM" id="Phobius"/>
    </source>
</evidence>
<dbReference type="SUPFAM" id="SSF55874">
    <property type="entry name" value="ATPase domain of HSP90 chaperone/DNA topoisomerase II/histidine kinase"/>
    <property type="match status" value="1"/>
</dbReference>
<dbReference type="PANTHER" id="PTHR24421:SF10">
    <property type="entry name" value="NITRATE_NITRITE SENSOR PROTEIN NARQ"/>
    <property type="match status" value="1"/>
</dbReference>
<accession>A0ABP8LQB5</accession>
<evidence type="ECO:0000256" key="6">
    <source>
        <dbReference type="ARBA" id="ARBA00022777"/>
    </source>
</evidence>
<evidence type="ECO:0000256" key="9">
    <source>
        <dbReference type="PROSITE-ProRule" id="PRU00339"/>
    </source>
</evidence>
<evidence type="ECO:0000313" key="14">
    <source>
        <dbReference type="EMBL" id="GAA4432430.1"/>
    </source>
</evidence>
<keyword evidence="11" id="KW-0812">Transmembrane</keyword>
<dbReference type="Gene3D" id="3.30.565.10">
    <property type="entry name" value="Histidine kinase-like ATPase, C-terminal domain"/>
    <property type="match status" value="1"/>
</dbReference>
<evidence type="ECO:0000256" key="7">
    <source>
        <dbReference type="ARBA" id="ARBA00022840"/>
    </source>
</evidence>
<keyword evidence="8" id="KW-0902">Two-component regulatory system</keyword>
<evidence type="ECO:0000256" key="4">
    <source>
        <dbReference type="ARBA" id="ARBA00022679"/>
    </source>
</evidence>
<dbReference type="Pfam" id="PF02518">
    <property type="entry name" value="HATPase_c"/>
    <property type="match status" value="1"/>
</dbReference>
<evidence type="ECO:0000256" key="1">
    <source>
        <dbReference type="ARBA" id="ARBA00000085"/>
    </source>
</evidence>
<evidence type="ECO:0000256" key="3">
    <source>
        <dbReference type="ARBA" id="ARBA00022553"/>
    </source>
</evidence>
<dbReference type="SMART" id="SM00387">
    <property type="entry name" value="HATPase_c"/>
    <property type="match status" value="1"/>
</dbReference>
<keyword evidence="3" id="KW-0597">Phosphoprotein</keyword>
<dbReference type="EMBL" id="BAABEY010000002">
    <property type="protein sequence ID" value="GAA4432430.1"/>
    <property type="molecule type" value="Genomic_DNA"/>
</dbReference>
<comment type="caution">
    <text evidence="14">The sequence shown here is derived from an EMBL/GenBank/DDBJ whole genome shotgun (WGS) entry which is preliminary data.</text>
</comment>
<reference evidence="15" key="1">
    <citation type="journal article" date="2019" name="Int. J. Syst. Evol. Microbiol.">
        <title>The Global Catalogue of Microorganisms (GCM) 10K type strain sequencing project: providing services to taxonomists for standard genome sequencing and annotation.</title>
        <authorList>
            <consortium name="The Broad Institute Genomics Platform"/>
            <consortium name="The Broad Institute Genome Sequencing Center for Infectious Disease"/>
            <person name="Wu L."/>
            <person name="Ma J."/>
        </authorList>
    </citation>
    <scope>NUCLEOTIDE SEQUENCE [LARGE SCALE GENOMIC DNA]</scope>
    <source>
        <strain evidence="15">JCM 31920</strain>
    </source>
</reference>
<evidence type="ECO:0000259" key="13">
    <source>
        <dbReference type="PROSITE" id="PS50109"/>
    </source>
</evidence>
<feature type="chain" id="PRO_5047201680" description="histidine kinase" evidence="12">
    <location>
        <begin position="20"/>
        <end position="641"/>
    </location>
</feature>
<dbReference type="Pfam" id="PF07730">
    <property type="entry name" value="HisKA_3"/>
    <property type="match status" value="1"/>
</dbReference>